<evidence type="ECO:0000256" key="2">
    <source>
        <dbReference type="ARBA" id="ARBA00005069"/>
    </source>
</evidence>
<feature type="domain" description="Guanylate kinase/L-type calcium channel beta subunit" evidence="7">
    <location>
        <begin position="1"/>
        <end position="181"/>
    </location>
</feature>
<evidence type="ECO:0000256" key="5">
    <source>
        <dbReference type="ARBA" id="ARBA00022840"/>
    </source>
</evidence>
<dbReference type="Gene3D" id="3.40.50.300">
    <property type="entry name" value="P-loop containing nucleotide triphosphate hydrolases"/>
    <property type="match status" value="1"/>
</dbReference>
<dbReference type="SUPFAM" id="SSF52540">
    <property type="entry name" value="P-loop containing nucleoside triphosphate hydrolases"/>
    <property type="match status" value="1"/>
</dbReference>
<dbReference type="EC" id="2.7.4.23" evidence="6"/>
<organism evidence="8 9">
    <name type="scientific">Grimontia celer</name>
    <dbReference type="NCBI Taxonomy" id="1796497"/>
    <lineage>
        <taxon>Bacteria</taxon>
        <taxon>Pseudomonadati</taxon>
        <taxon>Pseudomonadota</taxon>
        <taxon>Gammaproteobacteria</taxon>
        <taxon>Vibrionales</taxon>
        <taxon>Vibrionaceae</taxon>
        <taxon>Grimontia</taxon>
    </lineage>
</organism>
<dbReference type="GO" id="GO:0005524">
    <property type="term" value="F:ATP binding"/>
    <property type="evidence" value="ECO:0007669"/>
    <property type="project" value="UniProtKB-KW"/>
</dbReference>
<comment type="similarity">
    <text evidence="6">Belongs to the ribose 1,5-bisphosphokinase family.</text>
</comment>
<name>A0A128F6E5_9GAMM</name>
<keyword evidence="4 6" id="KW-0547">Nucleotide-binding</keyword>
<dbReference type="STRING" id="1796497.GCE9029_03184"/>
<protein>
    <recommendedName>
        <fullName evidence="6">Ribose 1,5-bisphosphate phosphokinase PhnN</fullName>
        <ecNumber evidence="6">2.7.4.23</ecNumber>
    </recommendedName>
    <alternativeName>
        <fullName evidence="6">Ribose 1,5-bisphosphokinase</fullName>
    </alternativeName>
</protein>
<dbReference type="NCBIfam" id="TIGR02322">
    <property type="entry name" value="phosphon_PhnN"/>
    <property type="match status" value="1"/>
</dbReference>
<dbReference type="InterPro" id="IPR027417">
    <property type="entry name" value="P-loop_NTPase"/>
</dbReference>
<evidence type="ECO:0000313" key="8">
    <source>
        <dbReference type="EMBL" id="CZF82369.1"/>
    </source>
</evidence>
<accession>A0A128F6E5</accession>
<keyword evidence="8" id="KW-0418">Kinase</keyword>
<dbReference type="HAMAP" id="MF_00836">
    <property type="entry name" value="PhnN"/>
    <property type="match status" value="1"/>
</dbReference>
<proteinExistence type="inferred from homology"/>
<sequence length="191" mass="21325">MAKLFYVLGASGAGKDSLINATRERFCDKLMVAHRYITRPASAGSENHVALSGDEFDLRIKQELFSMHWRANGLRYGVGREVETWLASGMDVMVNGSRAYLPFARGVFGEQLEVVWISVNPDVLRERLEARGRENAEEIAQRLERAIHYDAVRPADAIHLNNSGKLEDTVAQFACELDIALCKENGGNHYG</sequence>
<comment type="pathway">
    <text evidence="2 6">Metabolic intermediate biosynthesis; 5-phospho-alpha-D-ribose 1-diphosphate biosynthesis; 5-phospho-alpha-D-ribose 1-diphosphate from D-ribose 5-phosphate (route II): step 3/3.</text>
</comment>
<evidence type="ECO:0000256" key="3">
    <source>
        <dbReference type="ARBA" id="ARBA00022679"/>
    </source>
</evidence>
<gene>
    <name evidence="6 8" type="primary">phnN</name>
    <name evidence="8" type="ORF">GCE9029_03184</name>
</gene>
<dbReference type="Proteomes" id="UP000071641">
    <property type="component" value="Unassembled WGS sequence"/>
</dbReference>
<comment type="function">
    <text evidence="6">Catalyzes the phosphorylation of ribose 1,5-bisphosphate to 5-phospho-D-ribosyl alpha-1-diphosphate (PRPP).</text>
</comment>
<dbReference type="GO" id="GO:0033863">
    <property type="term" value="F:ribose 1,5-bisphosphate phosphokinase activity"/>
    <property type="evidence" value="ECO:0007669"/>
    <property type="project" value="UniProtKB-UniRule"/>
</dbReference>
<dbReference type="EMBL" id="FIZX01000002">
    <property type="protein sequence ID" value="CZF82369.1"/>
    <property type="molecule type" value="Genomic_DNA"/>
</dbReference>
<dbReference type="GO" id="GO:0006015">
    <property type="term" value="P:5-phosphoribose 1-diphosphate biosynthetic process"/>
    <property type="evidence" value="ECO:0007669"/>
    <property type="project" value="UniProtKB-UniRule"/>
</dbReference>
<dbReference type="AlphaFoldDB" id="A0A128F6E5"/>
<evidence type="ECO:0000256" key="1">
    <source>
        <dbReference type="ARBA" id="ARBA00000373"/>
    </source>
</evidence>
<dbReference type="Pfam" id="PF00625">
    <property type="entry name" value="Guanylate_kin"/>
    <property type="match status" value="1"/>
</dbReference>
<comment type="catalytic activity">
    <reaction evidence="1 6">
        <text>alpha-D-ribose 1,5-bisphosphate + ATP = 5-phospho-alpha-D-ribose 1-diphosphate + ADP</text>
        <dbReference type="Rhea" id="RHEA:20109"/>
        <dbReference type="ChEBI" id="CHEBI:30616"/>
        <dbReference type="ChEBI" id="CHEBI:58017"/>
        <dbReference type="ChEBI" id="CHEBI:68688"/>
        <dbReference type="ChEBI" id="CHEBI:456216"/>
        <dbReference type="EC" id="2.7.4.23"/>
    </reaction>
</comment>
<reference evidence="9" key="1">
    <citation type="submission" date="2016-02" db="EMBL/GenBank/DDBJ databases">
        <authorList>
            <person name="Rodrigo-Torres Lidia"/>
            <person name="Arahal R.David."/>
        </authorList>
    </citation>
    <scope>NUCLEOTIDE SEQUENCE [LARGE SCALE GENOMIC DNA]</scope>
    <source>
        <strain evidence="9">CECT 9029</strain>
    </source>
</reference>
<evidence type="ECO:0000313" key="9">
    <source>
        <dbReference type="Proteomes" id="UP000071641"/>
    </source>
</evidence>
<dbReference type="GO" id="GO:0019634">
    <property type="term" value="P:organic phosphonate metabolic process"/>
    <property type="evidence" value="ECO:0007669"/>
    <property type="project" value="UniProtKB-UniRule"/>
</dbReference>
<keyword evidence="5 6" id="KW-0067">ATP-binding</keyword>
<dbReference type="NCBIfam" id="NF007485">
    <property type="entry name" value="PRK10078.1"/>
    <property type="match status" value="1"/>
</dbReference>
<dbReference type="UniPathway" id="UPA00087">
    <property type="reaction ID" value="UER00175"/>
</dbReference>
<evidence type="ECO:0000256" key="6">
    <source>
        <dbReference type="HAMAP-Rule" id="MF_00836"/>
    </source>
</evidence>
<dbReference type="SMART" id="SM00072">
    <property type="entry name" value="GuKc"/>
    <property type="match status" value="1"/>
</dbReference>
<dbReference type="InterPro" id="IPR008145">
    <property type="entry name" value="GK/Ca_channel_bsu"/>
</dbReference>
<evidence type="ECO:0000259" key="7">
    <source>
        <dbReference type="SMART" id="SM00072"/>
    </source>
</evidence>
<keyword evidence="9" id="KW-1185">Reference proteome</keyword>
<keyword evidence="3 6" id="KW-0808">Transferase</keyword>
<dbReference type="OrthoDB" id="341217at2"/>
<comment type="caution">
    <text evidence="6">Lacks conserved residue(s) required for the propagation of feature annotation.</text>
</comment>
<evidence type="ECO:0000256" key="4">
    <source>
        <dbReference type="ARBA" id="ARBA00022741"/>
    </source>
</evidence>
<dbReference type="RefSeq" id="WP_062664612.1">
    <property type="nucleotide sequence ID" value="NZ_FIZX01000002.1"/>
</dbReference>
<dbReference type="InterPro" id="IPR012699">
    <property type="entry name" value="PhnN"/>
</dbReference>